<evidence type="ECO:0000313" key="6">
    <source>
        <dbReference type="Proteomes" id="UP001244011"/>
    </source>
</evidence>
<evidence type="ECO:0000313" key="5">
    <source>
        <dbReference type="EMBL" id="KAK1771095.1"/>
    </source>
</evidence>
<evidence type="ECO:0000256" key="1">
    <source>
        <dbReference type="ARBA" id="ARBA00008356"/>
    </source>
</evidence>
<dbReference type="Pfam" id="PF26121">
    <property type="entry name" value="HTH_CDT1"/>
    <property type="match status" value="1"/>
</dbReference>
<evidence type="ECO:0000256" key="3">
    <source>
        <dbReference type="SAM" id="MobiDB-lite"/>
    </source>
</evidence>
<name>A0AAJ0C6K2_9PEZI</name>
<dbReference type="Proteomes" id="UP001244011">
    <property type="component" value="Unassembled WGS sequence"/>
</dbReference>
<accession>A0AAJ0C6K2</accession>
<protein>
    <recommendedName>
        <fullName evidence="4">DNA replication factor Cdt1 C-terminal domain-containing protein</fullName>
    </recommendedName>
</protein>
<reference evidence="5" key="1">
    <citation type="submission" date="2023-06" db="EMBL/GenBank/DDBJ databases">
        <title>Genome-scale phylogeny and comparative genomics of the fungal order Sordariales.</title>
        <authorList>
            <consortium name="Lawrence Berkeley National Laboratory"/>
            <person name="Hensen N."/>
            <person name="Bonometti L."/>
            <person name="Westerberg I."/>
            <person name="Brannstrom I.O."/>
            <person name="Guillou S."/>
            <person name="Cros-Aarteil S."/>
            <person name="Calhoun S."/>
            <person name="Haridas S."/>
            <person name="Kuo A."/>
            <person name="Mondo S."/>
            <person name="Pangilinan J."/>
            <person name="Riley R."/>
            <person name="Labutti K."/>
            <person name="Andreopoulos B."/>
            <person name="Lipzen A."/>
            <person name="Chen C."/>
            <person name="Yanf M."/>
            <person name="Daum C."/>
            <person name="Ng V."/>
            <person name="Clum A."/>
            <person name="Steindorff A."/>
            <person name="Ohm R."/>
            <person name="Martin F."/>
            <person name="Silar P."/>
            <person name="Natvig D."/>
            <person name="Lalanne C."/>
            <person name="Gautier V."/>
            <person name="Ament-Velasquez S.L."/>
            <person name="Kruys A."/>
            <person name="Hutchinson M.I."/>
            <person name="Powell A.J."/>
            <person name="Barry K."/>
            <person name="Miller A.N."/>
            <person name="Grigoriev I.V."/>
            <person name="Debuchy R."/>
            <person name="Gladieux P."/>
            <person name="Thoren M.H."/>
            <person name="Johannesson H."/>
        </authorList>
    </citation>
    <scope>NUCLEOTIDE SEQUENCE</scope>
    <source>
        <strain evidence="5">8032-3</strain>
    </source>
</reference>
<gene>
    <name evidence="5" type="ORF">QBC33DRAFT_526816</name>
</gene>
<proteinExistence type="inferred from homology"/>
<dbReference type="InterPro" id="IPR032054">
    <property type="entry name" value="Cdt1_C"/>
</dbReference>
<dbReference type="EMBL" id="MU838999">
    <property type="protein sequence ID" value="KAK1771095.1"/>
    <property type="molecule type" value="Genomic_DNA"/>
</dbReference>
<evidence type="ECO:0000259" key="4">
    <source>
        <dbReference type="Pfam" id="PF16679"/>
    </source>
</evidence>
<organism evidence="5 6">
    <name type="scientific">Phialemonium atrogriseum</name>
    <dbReference type="NCBI Taxonomy" id="1093897"/>
    <lineage>
        <taxon>Eukaryota</taxon>
        <taxon>Fungi</taxon>
        <taxon>Dikarya</taxon>
        <taxon>Ascomycota</taxon>
        <taxon>Pezizomycotina</taxon>
        <taxon>Sordariomycetes</taxon>
        <taxon>Sordariomycetidae</taxon>
        <taxon>Cephalothecales</taxon>
        <taxon>Cephalothecaceae</taxon>
        <taxon>Phialemonium</taxon>
    </lineage>
</organism>
<comment type="similarity">
    <text evidence="1">Belongs to the Cdt1 family.</text>
</comment>
<evidence type="ECO:0000256" key="2">
    <source>
        <dbReference type="ARBA" id="ARBA00023306"/>
    </source>
</evidence>
<keyword evidence="6" id="KW-1185">Reference proteome</keyword>
<dbReference type="InterPro" id="IPR038090">
    <property type="entry name" value="Cdt1_C_WH_dom_sf"/>
</dbReference>
<dbReference type="AlphaFoldDB" id="A0AAJ0C6K2"/>
<keyword evidence="2" id="KW-0131">Cell cycle</keyword>
<feature type="region of interest" description="Disordered" evidence="3">
    <location>
        <begin position="67"/>
        <end position="99"/>
    </location>
</feature>
<dbReference type="RefSeq" id="XP_060287308.1">
    <property type="nucleotide sequence ID" value="XM_060426926.1"/>
</dbReference>
<dbReference type="GeneID" id="85310113"/>
<feature type="compositionally biased region" description="Polar residues" evidence="3">
    <location>
        <begin position="75"/>
        <end position="91"/>
    </location>
</feature>
<feature type="region of interest" description="Disordered" evidence="3">
    <location>
        <begin position="1"/>
        <end position="21"/>
    </location>
</feature>
<dbReference type="Pfam" id="PF16679">
    <property type="entry name" value="CDT1_C"/>
    <property type="match status" value="1"/>
</dbReference>
<dbReference type="Gene3D" id="1.10.10.1420">
    <property type="entry name" value="DNA replication factor Cdt1, C-terminal WH domain"/>
    <property type="match status" value="1"/>
</dbReference>
<sequence length="509" mass="55645">MPTAVSRQVRASRGKSNLLSKQSSTNITNFARVSKLQTFGKEAAKQASLLGAGGFTSSIEVVLSSRKRKADSDLDSPQTTQRIDLPPSSTRSSKRPCREVSDIQSIPSLFVASKKRKAISSDDDKENVSEVISADLSLLDSLSTKQLHQKRPRGSDSGASAAAQAEALLERLNLQSSPRKRSRVLDSKIRERLPDEILHLISLQASFLKALSLHHAHNGAHVPVDLRAICPNVAQSWGRRKVVLEDISRCVGVVAWERPDKSDTTSFRNPLLLSDYGQGKICIELDPGAEAGPLKEEKINARFEENLRLLWSARKESDVKSFIANLPKAIPRASATKKLPLLSKGQKTLDEFKKDIVKKQQEKEEAKARTEPALNSDGSKMSLIDRIRFKELQLSQAAQPPSAAELQRRAALQRADDVAGVIGMLSMATAGGRARISFTMAAVLIKLKDSLRIPISHEEGACCVRLLATEVAPQWLRVVTIGGKENVVIQMASQPSKAAIQDRVNVLST</sequence>
<comment type="caution">
    <text evidence="5">The sequence shown here is derived from an EMBL/GenBank/DDBJ whole genome shotgun (WGS) entry which is preliminary data.</text>
</comment>
<feature type="domain" description="DNA replication factor Cdt1 C-terminal" evidence="4">
    <location>
        <begin position="382"/>
        <end position="482"/>
    </location>
</feature>